<keyword evidence="1" id="KW-0175">Coiled coil</keyword>
<evidence type="ECO:0000313" key="4">
    <source>
        <dbReference type="Proteomes" id="UP000030699"/>
    </source>
</evidence>
<feature type="coiled-coil region" evidence="1">
    <location>
        <begin position="1123"/>
        <end position="1150"/>
    </location>
</feature>
<reference evidence="3 4" key="1">
    <citation type="submission" date="2013-02" db="EMBL/GenBank/DDBJ databases">
        <title>The Genome Annotation of Plasmodium falciparum MaliPS096_E11.</title>
        <authorList>
            <consortium name="The Broad Institute Genome Sequencing Platform"/>
            <consortium name="The Broad Institute Genome Sequencing Center for Infectious Disease"/>
            <person name="Neafsey D."/>
            <person name="Hoffman S."/>
            <person name="Volkman S."/>
            <person name="Rosenthal P."/>
            <person name="Walker B."/>
            <person name="Young S.K."/>
            <person name="Zeng Q."/>
            <person name="Gargeya S."/>
            <person name="Fitzgerald M."/>
            <person name="Haas B."/>
            <person name="Abouelleil A."/>
            <person name="Allen A.W."/>
            <person name="Alvarado L."/>
            <person name="Arachchi H.M."/>
            <person name="Berlin A.M."/>
            <person name="Chapman S.B."/>
            <person name="Gainer-Dewar J."/>
            <person name="Goldberg J."/>
            <person name="Griggs A."/>
            <person name="Gujja S."/>
            <person name="Hansen M."/>
            <person name="Howarth C."/>
            <person name="Imamovic A."/>
            <person name="Ireland A."/>
            <person name="Larimer J."/>
            <person name="McCowan C."/>
            <person name="Murphy C."/>
            <person name="Pearson M."/>
            <person name="Poon T.W."/>
            <person name="Priest M."/>
            <person name="Roberts A."/>
            <person name="Saif S."/>
            <person name="Shea T."/>
            <person name="Sisk P."/>
            <person name="Sykes S."/>
            <person name="Wortman J."/>
            <person name="Nusbaum C."/>
            <person name="Birren B."/>
        </authorList>
    </citation>
    <scope>NUCLEOTIDE SEQUENCE [LARGE SCALE GENOMIC DNA]</scope>
    <source>
        <strain evidence="3 4">MaliPS096_E11</strain>
    </source>
</reference>
<gene>
    <name evidence="3" type="ORF">PFMALIP_00585</name>
</gene>
<feature type="coiled-coil region" evidence="1">
    <location>
        <begin position="272"/>
        <end position="299"/>
    </location>
</feature>
<dbReference type="OrthoDB" id="372364at2759"/>
<feature type="compositionally biased region" description="Basic and acidic residues" evidence="2">
    <location>
        <begin position="967"/>
        <end position="990"/>
    </location>
</feature>
<feature type="region of interest" description="Disordered" evidence="2">
    <location>
        <begin position="421"/>
        <end position="441"/>
    </location>
</feature>
<name>A0A024WW85_PLAFA</name>
<organism evidence="3 4">
    <name type="scientific">Plasmodium falciparum MaliPS096_E11</name>
    <dbReference type="NCBI Taxonomy" id="1036727"/>
    <lineage>
        <taxon>Eukaryota</taxon>
        <taxon>Sar</taxon>
        <taxon>Alveolata</taxon>
        <taxon>Apicomplexa</taxon>
        <taxon>Aconoidasida</taxon>
        <taxon>Haemosporida</taxon>
        <taxon>Plasmodiidae</taxon>
        <taxon>Plasmodium</taxon>
        <taxon>Plasmodium (Laverania)</taxon>
    </lineage>
</organism>
<accession>A0A024WW85</accession>
<sequence>MKNPCNYNICFPNIMTNNILSEDAYEENLTTPKKIVKKKQLNACCTFNIPSNSNSTLFYSNQSKMFYRPSNIYLDPMMDSSYVYWNEQDWVTRENNKNNDNYNENYKRDYFMNTTKTDTHNILNTNNINGIYNSSSFYNNNNEVNYQVEENKNNKRHNINDHKTSFHYNNFVLPYPYESNTQHISSTYNKYVQHVHMKRDEKGSIPYNMFKDDNNKENFYIHDNNKYTIYDKNKYHNKYTYTNKLPSVPFKSLKSNLDEQKYLSTGILQKDKNSFENVKNSFEEEKKNFEKVKNSFEKEKNVFFHSIQNVLCLKKEIKKIKINLNNQRKYTFLHMDEKKKNELDNLIGYLMYQKMIRKKLKEYYFNKINKAFFTFLLRSNHANFSFSPHEVMLLKKWNLLKFKQARKNHILRNIKKNTQTDYSHDSQKVVTTPRQEQEQEHNEKIVDNISISFPVTNNNIVFKPLNEYMRKKYDVNNLKKTEQRDNIIRYDDQNRRTLDNNNNNNKKVNNTIYKEKDNIYVDDSLLNNNEHSLLKSNNILSYLSTHRIIYMKKKKKDLNCNHLNEDNDYSNNKFLQIPSESFYELYDQNKTNIFDVFLFLKNIGYKNVQKSFKKKLKKKYIYLSKINNCNKMLSHIKYLFVKLLRNQIKDIIGIYINDCFINSTICFFLSLILFIFKNIHTIKIIRSHIYLSYFNIFLDYFRNNNLKCMYFICNNILYDLMIEMDTRSNNDNNETSEYKNDEILINNNIYNKNMCDNDYQPKRYKNFLIYFNQNYIKKRKNKKRNDISIHNNKRDQGGKQLVQQCEENTEKKYMQEQKININNSEQGKEKKIHKRRKKKYKIIIRKDKCKKYFISTCEENKIVYKKKKKTIFFDDYGFYNYFTKKKKKKKKKKQNQQIGNDNKENINGAQLTNNNNDGMEKALDHDTNYKKNEKMNKQKKKNNNNNNKMERKQSKLQQFINKLKMKKGNDSTTKDYDNNNNINDDKKNINDDNNNNNIYDNNINIYDDNNNFNDDGRGNHINKYNIHSSSNNQSCISLDTLDGNSYDTYSHNIPKKHLYYLDLNKLEILKLCSNKLDDDALIYISNLIKKNKLNNLKVLDLRWNNFTYKSLLTLSFSLTNIIIKNKSTNNHIIKNQKEQKEERNKKIQLRKLLLSGNNINSSLYSSFLSSFCTCNYVVVKNLDFSMNKIDNDGLYITYKYLQHIKKIQEKKKLAMFKRNQIYKEYEKLTPNQKEILHMQKKIKNKKNKLCNIYINLDHNNLKNSVYINKINKLLNNFPIQNYKKKKFKKHTNHNNQHVILSMQYNNIKNVYTNQENIKQKHRIQI</sequence>
<feature type="compositionally biased region" description="Polar residues" evidence="2">
    <location>
        <begin position="895"/>
        <end position="917"/>
    </location>
</feature>
<evidence type="ECO:0000313" key="3">
    <source>
        <dbReference type="EMBL" id="ETW51427.1"/>
    </source>
</evidence>
<feature type="compositionally biased region" description="Basic and acidic residues" evidence="2">
    <location>
        <begin position="918"/>
        <end position="936"/>
    </location>
</feature>
<protein>
    <submittedName>
        <fullName evidence="3">Uncharacterized protein</fullName>
    </submittedName>
</protein>
<feature type="region of interest" description="Disordered" evidence="2">
    <location>
        <begin position="886"/>
        <end position="951"/>
    </location>
</feature>
<evidence type="ECO:0000256" key="1">
    <source>
        <dbReference type="SAM" id="Coils"/>
    </source>
</evidence>
<reference evidence="3 4" key="2">
    <citation type="submission" date="2013-02" db="EMBL/GenBank/DDBJ databases">
        <title>The Genome Sequence of Plasmodium falciparum MaliPS096_E11.</title>
        <authorList>
            <consortium name="The Broad Institute Genome Sequencing Platform"/>
            <consortium name="The Broad Institute Genome Sequencing Center for Infectious Disease"/>
            <person name="Neafsey D."/>
            <person name="Cheeseman I."/>
            <person name="Volkman S."/>
            <person name="Adams J."/>
            <person name="Walker B."/>
            <person name="Young S.K."/>
            <person name="Zeng Q."/>
            <person name="Gargeya S."/>
            <person name="Fitzgerald M."/>
            <person name="Haas B."/>
            <person name="Abouelleil A."/>
            <person name="Alvarado L."/>
            <person name="Arachchi H.M."/>
            <person name="Berlin A.M."/>
            <person name="Chapman S.B."/>
            <person name="Dewar J."/>
            <person name="Goldberg J."/>
            <person name="Griggs A."/>
            <person name="Gujja S."/>
            <person name="Hansen M."/>
            <person name="Howarth C."/>
            <person name="Imamovic A."/>
            <person name="Larimer J."/>
            <person name="McCowan C."/>
            <person name="Murphy C."/>
            <person name="Neiman D."/>
            <person name="Pearson M."/>
            <person name="Priest M."/>
            <person name="Roberts A."/>
            <person name="Saif S."/>
            <person name="Shea T."/>
            <person name="Sisk P."/>
            <person name="Sykes S."/>
            <person name="Wortman J."/>
            <person name="Nusbaum C."/>
            <person name="Birren B."/>
        </authorList>
    </citation>
    <scope>NUCLEOTIDE SEQUENCE [LARGE SCALE GENOMIC DNA]</scope>
    <source>
        <strain evidence="3 4">MaliPS096_E11</strain>
    </source>
</reference>
<evidence type="ECO:0000256" key="2">
    <source>
        <dbReference type="SAM" id="MobiDB-lite"/>
    </source>
</evidence>
<dbReference type="EMBL" id="KI925486">
    <property type="protein sequence ID" value="ETW51427.1"/>
    <property type="molecule type" value="Genomic_DNA"/>
</dbReference>
<dbReference type="Proteomes" id="UP000030699">
    <property type="component" value="Unassembled WGS sequence"/>
</dbReference>
<feature type="region of interest" description="Disordered" evidence="2">
    <location>
        <begin position="964"/>
        <end position="996"/>
    </location>
</feature>
<proteinExistence type="predicted"/>
<dbReference type="SUPFAM" id="SSF52047">
    <property type="entry name" value="RNI-like"/>
    <property type="match status" value="1"/>
</dbReference>